<feature type="region of interest" description="Disordered" evidence="13">
    <location>
        <begin position="493"/>
        <end position="539"/>
    </location>
</feature>
<feature type="coiled-coil region" evidence="12">
    <location>
        <begin position="626"/>
        <end position="711"/>
    </location>
</feature>
<feature type="region of interest" description="Disordered" evidence="13">
    <location>
        <begin position="1"/>
        <end position="38"/>
    </location>
</feature>
<evidence type="ECO:0000256" key="10">
    <source>
        <dbReference type="ARBA" id="ARBA00022989"/>
    </source>
</evidence>
<name>A0A0L0C616_LUCCU</name>
<keyword evidence="7 14" id="KW-0812">Transmembrane</keyword>
<dbReference type="SMART" id="SM00698">
    <property type="entry name" value="MORN"/>
    <property type="match status" value="6"/>
</dbReference>
<comment type="caution">
    <text evidence="15">The sequence shown here is derived from an EMBL/GenBank/DDBJ whole genome shotgun (WGS) entry which is preliminary data.</text>
</comment>
<feature type="compositionally biased region" description="Polar residues" evidence="13">
    <location>
        <begin position="1"/>
        <end position="12"/>
    </location>
</feature>
<dbReference type="PANTHER" id="PTHR23085:SF16">
    <property type="entry name" value="GH28348P"/>
    <property type="match status" value="1"/>
</dbReference>
<dbReference type="GO" id="GO:0030314">
    <property type="term" value="C:junctional membrane complex"/>
    <property type="evidence" value="ECO:0007669"/>
    <property type="project" value="InterPro"/>
</dbReference>
<dbReference type="SUPFAM" id="SSF82185">
    <property type="entry name" value="Histone H3 K4-specific methyltransferase SET7/9 N-terminal domain"/>
    <property type="match status" value="3"/>
</dbReference>
<gene>
    <name evidence="15" type="ORF">FF38_08081</name>
</gene>
<dbReference type="PANTHER" id="PTHR23085">
    <property type="entry name" value="GH28348P"/>
    <property type="match status" value="1"/>
</dbReference>
<keyword evidence="6" id="KW-0597">Phosphoprotein</keyword>
<accession>A0A0L0C616</accession>
<feature type="compositionally biased region" description="Polar residues" evidence="13">
    <location>
        <begin position="716"/>
        <end position="733"/>
    </location>
</feature>
<organism evidence="15 16">
    <name type="scientific">Lucilia cuprina</name>
    <name type="common">Green bottle fly</name>
    <name type="synonym">Australian sheep blowfly</name>
    <dbReference type="NCBI Taxonomy" id="7375"/>
    <lineage>
        <taxon>Eukaryota</taxon>
        <taxon>Metazoa</taxon>
        <taxon>Ecdysozoa</taxon>
        <taxon>Arthropoda</taxon>
        <taxon>Hexapoda</taxon>
        <taxon>Insecta</taxon>
        <taxon>Pterygota</taxon>
        <taxon>Neoptera</taxon>
        <taxon>Endopterygota</taxon>
        <taxon>Diptera</taxon>
        <taxon>Brachycera</taxon>
        <taxon>Muscomorpha</taxon>
        <taxon>Oestroidea</taxon>
        <taxon>Calliphoridae</taxon>
        <taxon>Luciliinae</taxon>
        <taxon>Lucilia</taxon>
    </lineage>
</organism>
<keyword evidence="5" id="KW-1003">Cell membrane</keyword>
<dbReference type="InterPro" id="IPR017191">
    <property type="entry name" value="Junctophilin"/>
</dbReference>
<dbReference type="EMBL" id="JRES01000864">
    <property type="protein sequence ID" value="KNC27692.1"/>
    <property type="molecule type" value="Genomic_DNA"/>
</dbReference>
<feature type="region of interest" description="Disordered" evidence="13">
    <location>
        <begin position="556"/>
        <end position="602"/>
    </location>
</feature>
<dbReference type="Proteomes" id="UP000037069">
    <property type="component" value="Unassembled WGS sequence"/>
</dbReference>
<evidence type="ECO:0000256" key="5">
    <source>
        <dbReference type="ARBA" id="ARBA00022475"/>
    </source>
</evidence>
<evidence type="ECO:0000256" key="11">
    <source>
        <dbReference type="ARBA" id="ARBA00023136"/>
    </source>
</evidence>
<feature type="region of interest" description="Disordered" evidence="13">
    <location>
        <begin position="199"/>
        <end position="218"/>
    </location>
</feature>
<feature type="compositionally biased region" description="Polar residues" evidence="13">
    <location>
        <begin position="842"/>
        <end position="859"/>
    </location>
</feature>
<evidence type="ECO:0000256" key="13">
    <source>
        <dbReference type="SAM" id="MobiDB-lite"/>
    </source>
</evidence>
<evidence type="ECO:0000313" key="16">
    <source>
        <dbReference type="Proteomes" id="UP000037069"/>
    </source>
</evidence>
<proteinExistence type="inferred from homology"/>
<evidence type="ECO:0000256" key="12">
    <source>
        <dbReference type="SAM" id="Coils"/>
    </source>
</evidence>
<feature type="compositionally biased region" description="Polar residues" evidence="13">
    <location>
        <begin position="868"/>
        <end position="889"/>
    </location>
</feature>
<feature type="compositionally biased region" description="Low complexity" evidence="13">
    <location>
        <begin position="205"/>
        <end position="215"/>
    </location>
</feature>
<dbReference type="Pfam" id="PF02493">
    <property type="entry name" value="MORN"/>
    <property type="match status" value="7"/>
</dbReference>
<keyword evidence="9" id="KW-0256">Endoplasmic reticulum</keyword>
<feature type="region of interest" description="Disordered" evidence="13">
    <location>
        <begin position="712"/>
        <end position="768"/>
    </location>
</feature>
<feature type="compositionally biased region" description="Polar residues" evidence="13">
    <location>
        <begin position="524"/>
        <end position="539"/>
    </location>
</feature>
<feature type="compositionally biased region" description="Low complexity" evidence="13">
    <location>
        <begin position="734"/>
        <end position="750"/>
    </location>
</feature>
<dbReference type="FunFam" id="2.20.110.10:FF:000001">
    <property type="entry name" value="Junctophilin"/>
    <property type="match status" value="1"/>
</dbReference>
<dbReference type="OrthoDB" id="284854at2759"/>
<evidence type="ECO:0000256" key="1">
    <source>
        <dbReference type="ARBA" id="ARBA00004163"/>
    </source>
</evidence>
<sequence length="1039" mass="115685">MQQAEQQQNGTISDGAGGPASSQAVGAGSGKRTQISGGRFDFEDGGTYCGGWDEGKAHGHGVCTGPKHQGAYAGAWNYGFEVSGSYIWPSGSHYEGQWQNGRRHGLGIEQIGRQVYRGEWSKDGHKGRYGVRESTVSTARYEGTWNLGYQDGYGCETYADGGKYQGQWQEGKRHGYGIRTSAPFGLASHHKRKDVHASLSSLRSNENAANAAKNASRTEEVRGGFVLTARSDKLPVRRNSLSEKTKKGFLSGLKMRKQRSTGDLEKRGTLASGSIRSTMSTASWLSTGSELSNLTAKSMHTESNASFTMEDEQLDPSVVETYMGEWKKDKRCGFGVAERSDGLKYEGEWYNNKKHGYGVTTFKDGSFEEGKYKNNILITSQKKKHLFIARSRKFRERISASVTSAQRALKMAMQRSDIAISRTGTANTKAQSADIAADQARIDCELAVQMAREFAPDFKPSVLERFEKLRFRERHKGPAAQFSSSNAAAESYASTAVAQRPTGFQKNRDGSQPQRESEFPVPSSMYSQQLPVSPQTDLSSLVNQPQMSAINTINQMYHQQQQQQQQQNNPQMNPAYQYQPQQPPGSNYAHSNLSASGSPQISQLQKDNNMFKNAEAAHTANNMPQQQQQQINLQQQQQQQQQMQQLQQQQLQQQQQQQLQQQQQQQAYQQHLMQQRQQQQLLQQRQQQQQLQQQQQQKQLQQQQILQQQQQQQYQPSNLDSPMYGSNQVRRPSQIQYQQQQQQLLQQAEQMDSMNRSNKPPMMGQVGQQSSIDHFDHYKRPPSRDTSIDRYTRAASRLSGGYGSRQTSVDRGASSAGTAQANDSGLPEQRPRAGSVFRGSTPAPSAGNTPTTGNGSVPTGSGRMSRAATPSLSTNSPSGTTTTDAMFSKPNQPFEDILLRQRTLGQDIVPSPLQPKRTESLYMPVKPASPMAAAGGGGGNKKLKSVPINVTLQRKKSLPDFQELPRATEAMSREEVSALGSARREAVRRQIEMNEKLKANPLLYLVSPQVKDWFSRQQLVLLVLFANIILAILFFKMLT</sequence>
<evidence type="ECO:0000256" key="2">
    <source>
        <dbReference type="ARBA" id="ARBA00004184"/>
    </source>
</evidence>
<dbReference type="STRING" id="7375.A0A0L0C616"/>
<feature type="compositionally biased region" description="Polar residues" evidence="13">
    <location>
        <begin position="804"/>
        <end position="823"/>
    </location>
</feature>
<reference evidence="15 16" key="1">
    <citation type="journal article" date="2015" name="Nat. Commun.">
        <title>Lucilia cuprina genome unlocks parasitic fly biology to underpin future interventions.</title>
        <authorList>
            <person name="Anstead C.A."/>
            <person name="Korhonen P.K."/>
            <person name="Young N.D."/>
            <person name="Hall R.S."/>
            <person name="Jex A.R."/>
            <person name="Murali S.C."/>
            <person name="Hughes D.S."/>
            <person name="Lee S.F."/>
            <person name="Perry T."/>
            <person name="Stroehlein A.J."/>
            <person name="Ansell B.R."/>
            <person name="Breugelmans B."/>
            <person name="Hofmann A."/>
            <person name="Qu J."/>
            <person name="Dugan S."/>
            <person name="Lee S.L."/>
            <person name="Chao H."/>
            <person name="Dinh H."/>
            <person name="Han Y."/>
            <person name="Doddapaneni H.V."/>
            <person name="Worley K.C."/>
            <person name="Muzny D.M."/>
            <person name="Ioannidis P."/>
            <person name="Waterhouse R.M."/>
            <person name="Zdobnov E.M."/>
            <person name="James P.J."/>
            <person name="Bagnall N.H."/>
            <person name="Kotze A.C."/>
            <person name="Gibbs R.A."/>
            <person name="Richards S."/>
            <person name="Batterham P."/>
            <person name="Gasser R.B."/>
        </authorList>
    </citation>
    <scope>NUCLEOTIDE SEQUENCE [LARGE SCALE GENOMIC DNA]</scope>
    <source>
        <strain evidence="15 16">LS</strain>
        <tissue evidence="15">Full body</tissue>
    </source>
</reference>
<comment type="similarity">
    <text evidence="4">Belongs to the junctophilin family.</text>
</comment>
<evidence type="ECO:0000256" key="7">
    <source>
        <dbReference type="ARBA" id="ARBA00022692"/>
    </source>
</evidence>
<protein>
    <recommendedName>
        <fullName evidence="17">Junctophilin-3</fullName>
    </recommendedName>
</protein>
<keyword evidence="12" id="KW-0175">Coiled coil</keyword>
<evidence type="ECO:0000256" key="3">
    <source>
        <dbReference type="ARBA" id="ARBA00004236"/>
    </source>
</evidence>
<evidence type="ECO:0008006" key="17">
    <source>
        <dbReference type="Google" id="ProtNLM"/>
    </source>
</evidence>
<dbReference type="OMA" id="IDCENAV"/>
<keyword evidence="10 14" id="KW-1133">Transmembrane helix</keyword>
<dbReference type="FunFam" id="2.20.110.10:FF:000003">
    <property type="entry name" value="Junctophilin"/>
    <property type="match status" value="1"/>
</dbReference>
<dbReference type="InterPro" id="IPR003409">
    <property type="entry name" value="MORN"/>
</dbReference>
<evidence type="ECO:0000313" key="15">
    <source>
        <dbReference type="EMBL" id="KNC27692.1"/>
    </source>
</evidence>
<keyword evidence="8" id="KW-0677">Repeat</keyword>
<keyword evidence="16" id="KW-1185">Reference proteome</keyword>
<evidence type="ECO:0000256" key="6">
    <source>
        <dbReference type="ARBA" id="ARBA00022553"/>
    </source>
</evidence>
<evidence type="ECO:0000256" key="9">
    <source>
        <dbReference type="ARBA" id="ARBA00022824"/>
    </source>
</evidence>
<dbReference type="GO" id="GO:0005886">
    <property type="term" value="C:plasma membrane"/>
    <property type="evidence" value="ECO:0007669"/>
    <property type="project" value="UniProtKB-SubCell"/>
</dbReference>
<feature type="transmembrane region" description="Helical" evidence="14">
    <location>
        <begin position="1019"/>
        <end position="1038"/>
    </location>
</feature>
<evidence type="ECO:0000256" key="8">
    <source>
        <dbReference type="ARBA" id="ARBA00022737"/>
    </source>
</evidence>
<comment type="subcellular location">
    <subcellularLocation>
        <location evidence="3">Cell membrane</location>
    </subcellularLocation>
    <subcellularLocation>
        <location evidence="2">Endomembrane system</location>
        <topology evidence="2">Peripheral membrane protein</topology>
    </subcellularLocation>
    <subcellularLocation>
        <location evidence="1">Endoplasmic reticulum membrane</location>
        <topology evidence="1">Single-pass type IV membrane protein</topology>
    </subcellularLocation>
</comment>
<evidence type="ECO:0000256" key="14">
    <source>
        <dbReference type="SAM" id="Phobius"/>
    </source>
</evidence>
<feature type="compositionally biased region" description="Polar residues" evidence="13">
    <location>
        <begin position="502"/>
        <end position="514"/>
    </location>
</feature>
<feature type="compositionally biased region" description="Polar residues" evidence="13">
    <location>
        <begin position="588"/>
        <end position="602"/>
    </location>
</feature>
<feature type="region of interest" description="Disordered" evidence="13">
    <location>
        <begin position="797"/>
        <end position="889"/>
    </location>
</feature>
<feature type="compositionally biased region" description="Low complexity" evidence="13">
    <location>
        <begin position="556"/>
        <end position="580"/>
    </location>
</feature>
<dbReference type="FunFam" id="2.20.110.10:FF:000013">
    <property type="entry name" value="Putative Junctophilin-1"/>
    <property type="match status" value="1"/>
</dbReference>
<keyword evidence="11 14" id="KW-0472">Membrane</keyword>
<evidence type="ECO:0000256" key="4">
    <source>
        <dbReference type="ARBA" id="ARBA00008599"/>
    </source>
</evidence>
<dbReference type="Gene3D" id="2.20.110.10">
    <property type="entry name" value="Histone H3 K4-specific methyltransferase SET7/9 N-terminal domain"/>
    <property type="match status" value="3"/>
</dbReference>
<dbReference type="GO" id="GO:0005789">
    <property type="term" value="C:endoplasmic reticulum membrane"/>
    <property type="evidence" value="ECO:0007669"/>
    <property type="project" value="UniProtKB-SubCell"/>
</dbReference>
<dbReference type="AlphaFoldDB" id="A0A0L0C616"/>